<feature type="compositionally biased region" description="Polar residues" evidence="1">
    <location>
        <begin position="35"/>
        <end position="45"/>
    </location>
</feature>
<proteinExistence type="predicted"/>
<reference evidence="2 3" key="1">
    <citation type="journal article" date="2015" name="Fungal Genet. Biol.">
        <title>Evolution of novel wood decay mechanisms in Agaricales revealed by the genome sequences of Fistulina hepatica and Cylindrobasidium torrendii.</title>
        <authorList>
            <person name="Floudas D."/>
            <person name="Held B.W."/>
            <person name="Riley R."/>
            <person name="Nagy L.G."/>
            <person name="Koehler G."/>
            <person name="Ransdell A.S."/>
            <person name="Younus H."/>
            <person name="Chow J."/>
            <person name="Chiniquy J."/>
            <person name="Lipzen A."/>
            <person name="Tritt A."/>
            <person name="Sun H."/>
            <person name="Haridas S."/>
            <person name="LaButti K."/>
            <person name="Ohm R.A."/>
            <person name="Kues U."/>
            <person name="Blanchette R.A."/>
            <person name="Grigoriev I.V."/>
            <person name="Minto R.E."/>
            <person name="Hibbett D.S."/>
        </authorList>
    </citation>
    <scope>NUCLEOTIDE SEQUENCE [LARGE SCALE GENOMIC DNA]</scope>
    <source>
        <strain evidence="2 3">FP15055 ss-10</strain>
    </source>
</reference>
<dbReference type="Proteomes" id="UP000054007">
    <property type="component" value="Unassembled WGS sequence"/>
</dbReference>
<protein>
    <submittedName>
        <fullName evidence="2">Uncharacterized protein</fullName>
    </submittedName>
</protein>
<evidence type="ECO:0000256" key="1">
    <source>
        <dbReference type="SAM" id="MobiDB-lite"/>
    </source>
</evidence>
<accession>A0A0D7B5L5</accession>
<keyword evidence="3" id="KW-1185">Reference proteome</keyword>
<evidence type="ECO:0000313" key="3">
    <source>
        <dbReference type="Proteomes" id="UP000054007"/>
    </source>
</evidence>
<dbReference type="EMBL" id="KN880618">
    <property type="protein sequence ID" value="KIY64806.1"/>
    <property type="molecule type" value="Genomic_DNA"/>
</dbReference>
<gene>
    <name evidence="2" type="ORF">CYLTODRAFT_445775</name>
</gene>
<feature type="region of interest" description="Disordered" evidence="1">
    <location>
        <begin position="35"/>
        <end position="64"/>
    </location>
</feature>
<name>A0A0D7B5L5_9AGAR</name>
<organism evidence="2 3">
    <name type="scientific">Cylindrobasidium torrendii FP15055 ss-10</name>
    <dbReference type="NCBI Taxonomy" id="1314674"/>
    <lineage>
        <taxon>Eukaryota</taxon>
        <taxon>Fungi</taxon>
        <taxon>Dikarya</taxon>
        <taxon>Basidiomycota</taxon>
        <taxon>Agaricomycotina</taxon>
        <taxon>Agaricomycetes</taxon>
        <taxon>Agaricomycetidae</taxon>
        <taxon>Agaricales</taxon>
        <taxon>Marasmiineae</taxon>
        <taxon>Physalacriaceae</taxon>
        <taxon>Cylindrobasidium</taxon>
    </lineage>
</organism>
<sequence length="135" mass="15143">MATPAALILALYGLAESKPRKAILWLGEDNNVTIPSVTDSLSSQPSERRQDSEHTTSSCATELTDGLTPMTTARIITPRLRSRRFPRRRPTLEHRLEGKIRVLDGRIHKARSTSEHLKDELAFWTARATALQKEA</sequence>
<evidence type="ECO:0000313" key="2">
    <source>
        <dbReference type="EMBL" id="KIY64806.1"/>
    </source>
</evidence>
<dbReference type="AlphaFoldDB" id="A0A0D7B5L5"/>